<evidence type="ECO:0000256" key="2">
    <source>
        <dbReference type="SAM" id="Phobius"/>
    </source>
</evidence>
<dbReference type="Gene3D" id="3.90.550.20">
    <property type="match status" value="1"/>
</dbReference>
<dbReference type="SUPFAM" id="SSF53448">
    <property type="entry name" value="Nucleotide-diphospho-sugar transferases"/>
    <property type="match status" value="1"/>
</dbReference>
<organism evidence="3 4">
    <name type="scientific">Podospora australis</name>
    <dbReference type="NCBI Taxonomy" id="1536484"/>
    <lineage>
        <taxon>Eukaryota</taxon>
        <taxon>Fungi</taxon>
        <taxon>Dikarya</taxon>
        <taxon>Ascomycota</taxon>
        <taxon>Pezizomycotina</taxon>
        <taxon>Sordariomycetes</taxon>
        <taxon>Sordariomycetidae</taxon>
        <taxon>Sordariales</taxon>
        <taxon>Podosporaceae</taxon>
        <taxon>Podospora</taxon>
    </lineage>
</organism>
<evidence type="ECO:0000256" key="1">
    <source>
        <dbReference type="ARBA" id="ARBA00009003"/>
    </source>
</evidence>
<evidence type="ECO:0000313" key="3">
    <source>
        <dbReference type="EMBL" id="KAK4187198.1"/>
    </source>
</evidence>
<evidence type="ECO:0000313" key="4">
    <source>
        <dbReference type="Proteomes" id="UP001302126"/>
    </source>
</evidence>
<keyword evidence="2" id="KW-0812">Transmembrane</keyword>
<dbReference type="GO" id="GO:1901135">
    <property type="term" value="P:carbohydrate derivative metabolic process"/>
    <property type="evidence" value="ECO:0007669"/>
    <property type="project" value="UniProtKB-ARBA"/>
</dbReference>
<accession>A0AAN6WT39</accession>
<keyword evidence="2" id="KW-1133">Transmembrane helix</keyword>
<comment type="similarity">
    <text evidence="1">Belongs to the glycosyltransferase 32 family.</text>
</comment>
<proteinExistence type="inferred from homology"/>
<keyword evidence="4" id="KW-1185">Reference proteome</keyword>
<dbReference type="Proteomes" id="UP001302126">
    <property type="component" value="Unassembled WGS sequence"/>
</dbReference>
<dbReference type="Pfam" id="PF04488">
    <property type="entry name" value="Gly_transf_sug"/>
    <property type="match status" value="1"/>
</dbReference>
<gene>
    <name evidence="3" type="ORF">QBC35DRAFT_452513</name>
</gene>
<dbReference type="AlphaFoldDB" id="A0AAN6WT39"/>
<comment type="caution">
    <text evidence="3">The sequence shown here is derived from an EMBL/GenBank/DDBJ whole genome shotgun (WGS) entry which is preliminary data.</text>
</comment>
<feature type="transmembrane region" description="Helical" evidence="2">
    <location>
        <begin position="7"/>
        <end position="28"/>
    </location>
</feature>
<name>A0AAN6WT39_9PEZI</name>
<dbReference type="InterPro" id="IPR007577">
    <property type="entry name" value="GlycoTrfase_DXD_sugar-bd_CS"/>
</dbReference>
<dbReference type="PANTHER" id="PTHR46830:SF2">
    <property type="entry name" value="ALPHA-1,4-N-ACETYLGLUCOSAMINYLTRANSFERASE"/>
    <property type="match status" value="1"/>
</dbReference>
<dbReference type="PANTHER" id="PTHR46830">
    <property type="entry name" value="TRANSFERASE, PUTATIVE-RELATED"/>
    <property type="match status" value="1"/>
</dbReference>
<reference evidence="3" key="1">
    <citation type="journal article" date="2023" name="Mol. Phylogenet. Evol.">
        <title>Genome-scale phylogeny and comparative genomics of the fungal order Sordariales.</title>
        <authorList>
            <person name="Hensen N."/>
            <person name="Bonometti L."/>
            <person name="Westerberg I."/>
            <person name="Brannstrom I.O."/>
            <person name="Guillou S."/>
            <person name="Cros-Aarteil S."/>
            <person name="Calhoun S."/>
            <person name="Haridas S."/>
            <person name="Kuo A."/>
            <person name="Mondo S."/>
            <person name="Pangilinan J."/>
            <person name="Riley R."/>
            <person name="LaButti K."/>
            <person name="Andreopoulos B."/>
            <person name="Lipzen A."/>
            <person name="Chen C."/>
            <person name="Yan M."/>
            <person name="Daum C."/>
            <person name="Ng V."/>
            <person name="Clum A."/>
            <person name="Steindorff A."/>
            <person name="Ohm R.A."/>
            <person name="Martin F."/>
            <person name="Silar P."/>
            <person name="Natvig D.O."/>
            <person name="Lalanne C."/>
            <person name="Gautier V."/>
            <person name="Ament-Velasquez S.L."/>
            <person name="Kruys A."/>
            <person name="Hutchinson M.I."/>
            <person name="Powell A.J."/>
            <person name="Barry K."/>
            <person name="Miller A.N."/>
            <person name="Grigoriev I.V."/>
            <person name="Debuchy R."/>
            <person name="Gladieux P."/>
            <person name="Hiltunen Thoren M."/>
            <person name="Johannesson H."/>
        </authorList>
    </citation>
    <scope>NUCLEOTIDE SEQUENCE</scope>
    <source>
        <strain evidence="3">PSN309</strain>
    </source>
</reference>
<dbReference type="InterPro" id="IPR029044">
    <property type="entry name" value="Nucleotide-diphossugar_trans"/>
</dbReference>
<reference evidence="3" key="2">
    <citation type="submission" date="2023-05" db="EMBL/GenBank/DDBJ databases">
        <authorList>
            <consortium name="Lawrence Berkeley National Laboratory"/>
            <person name="Steindorff A."/>
            <person name="Hensen N."/>
            <person name="Bonometti L."/>
            <person name="Westerberg I."/>
            <person name="Brannstrom I.O."/>
            <person name="Guillou S."/>
            <person name="Cros-Aarteil S."/>
            <person name="Calhoun S."/>
            <person name="Haridas S."/>
            <person name="Kuo A."/>
            <person name="Mondo S."/>
            <person name="Pangilinan J."/>
            <person name="Riley R."/>
            <person name="Labutti K."/>
            <person name="Andreopoulos B."/>
            <person name="Lipzen A."/>
            <person name="Chen C."/>
            <person name="Yanf M."/>
            <person name="Daum C."/>
            <person name="Ng V."/>
            <person name="Clum A."/>
            <person name="Ohm R."/>
            <person name="Martin F."/>
            <person name="Silar P."/>
            <person name="Natvig D."/>
            <person name="Lalanne C."/>
            <person name="Gautier V."/>
            <person name="Ament-Velasquez S.L."/>
            <person name="Kruys A."/>
            <person name="Hutchinson M.I."/>
            <person name="Powell A.J."/>
            <person name="Barry K."/>
            <person name="Miller A.N."/>
            <person name="Grigoriev I.V."/>
            <person name="Debuchy R."/>
            <person name="Gladieux P."/>
            <person name="Thoren M.H."/>
            <person name="Johannesson H."/>
        </authorList>
    </citation>
    <scope>NUCLEOTIDE SEQUENCE</scope>
    <source>
        <strain evidence="3">PSN309</strain>
    </source>
</reference>
<dbReference type="EMBL" id="MU864407">
    <property type="protein sequence ID" value="KAK4187198.1"/>
    <property type="molecule type" value="Genomic_DNA"/>
</dbReference>
<protein>
    <recommendedName>
        <fullName evidence="5">Glycosyltransferase</fullName>
    </recommendedName>
</protein>
<evidence type="ECO:0008006" key="5">
    <source>
        <dbReference type="Google" id="ProtNLM"/>
    </source>
</evidence>
<sequence>MAIITRNVTRLCVVVYAAIVLYLTWPYIFRFGDYIRQTNPFSEQKYIESAFLPTPRELACLHNEPLPGEPSRDHHDDPIPNVVHFIFGLRNPHNNPSAGQFDFLSYLAIRSAVVSLKPTAIKLHYTYLSDPPSPDPLADPLTNPWIKRLAKDITLVHHPPSTSSNHYAHLSDTLRLEALLSDGGIYLDMDAFALRPFTHILSTPSPHDIVLGAEGGNRWGLCNAIMAARPNSTFVERWLDSYSQADLSREWNYHSVLLPKEMADQHPDEVCALAPDAFFWPTWTWRHIDWMHEKISLKEAQYWKTKIKENNGSLFRNQLAYHAWSQMAWDRYLKKLTPKVVREKDTRFNLLVRRFLEDDL</sequence>
<keyword evidence="2" id="KW-0472">Membrane</keyword>